<name>A0ABQ3BZQ8_9GAMM</name>
<organism evidence="3 4">
    <name type="scientific">Cognatilysobacter xinjiangensis</name>
    <dbReference type="NCBI Taxonomy" id="546892"/>
    <lineage>
        <taxon>Bacteria</taxon>
        <taxon>Pseudomonadati</taxon>
        <taxon>Pseudomonadota</taxon>
        <taxon>Gammaproteobacteria</taxon>
        <taxon>Lysobacterales</taxon>
        <taxon>Lysobacteraceae</taxon>
        <taxon>Cognatilysobacter</taxon>
    </lineage>
</organism>
<dbReference type="EMBL" id="BMXY01000001">
    <property type="protein sequence ID" value="GGZ62649.1"/>
    <property type="molecule type" value="Genomic_DNA"/>
</dbReference>
<sequence>MNRPTHTGPNRDAGARLYENMPSVTDHGGGRSPHDDSFGPPEIGGPQEPRYGQDLREGESRALDQSTRRAMHGSGRRGPKNATRSDSLIAEELNERFTDDELLDASEILLRSEDGHVLLTGNVPERWMKHRAEDIAESVRGVVDIDNRIRVDDGTASFGTGGAVRAGNSQPGSGFSSSPPNADWQPPEERAE</sequence>
<dbReference type="InterPro" id="IPR014004">
    <property type="entry name" value="Transpt-assoc_nodulatn_dom_bac"/>
</dbReference>
<keyword evidence="4" id="KW-1185">Reference proteome</keyword>
<dbReference type="Gene3D" id="3.30.1340.30">
    <property type="match status" value="1"/>
</dbReference>
<dbReference type="InterPro" id="IPR007055">
    <property type="entry name" value="BON_dom"/>
</dbReference>
<evidence type="ECO:0000259" key="2">
    <source>
        <dbReference type="PROSITE" id="PS50914"/>
    </source>
</evidence>
<evidence type="ECO:0000313" key="4">
    <source>
        <dbReference type="Proteomes" id="UP000643403"/>
    </source>
</evidence>
<dbReference type="PANTHER" id="PTHR34606">
    <property type="entry name" value="BON DOMAIN-CONTAINING PROTEIN"/>
    <property type="match status" value="1"/>
</dbReference>
<proteinExistence type="predicted"/>
<comment type="caution">
    <text evidence="3">The sequence shown here is derived from an EMBL/GenBank/DDBJ whole genome shotgun (WGS) entry which is preliminary data.</text>
</comment>
<feature type="domain" description="BON" evidence="2">
    <location>
        <begin position="85"/>
        <end position="153"/>
    </location>
</feature>
<dbReference type="Pfam" id="PF04972">
    <property type="entry name" value="BON"/>
    <property type="match status" value="1"/>
</dbReference>
<reference evidence="4" key="1">
    <citation type="journal article" date="2019" name="Int. J. Syst. Evol. Microbiol.">
        <title>The Global Catalogue of Microorganisms (GCM) 10K type strain sequencing project: providing services to taxonomists for standard genome sequencing and annotation.</title>
        <authorList>
            <consortium name="The Broad Institute Genomics Platform"/>
            <consortium name="The Broad Institute Genome Sequencing Center for Infectious Disease"/>
            <person name="Wu L."/>
            <person name="Ma J."/>
        </authorList>
    </citation>
    <scope>NUCLEOTIDE SEQUENCE [LARGE SCALE GENOMIC DNA]</scope>
    <source>
        <strain evidence="4">KCTC 22558</strain>
    </source>
</reference>
<dbReference type="PANTHER" id="PTHR34606:SF15">
    <property type="entry name" value="BON DOMAIN-CONTAINING PROTEIN"/>
    <property type="match status" value="1"/>
</dbReference>
<dbReference type="SMART" id="SM00749">
    <property type="entry name" value="BON"/>
    <property type="match status" value="1"/>
</dbReference>
<gene>
    <name evidence="3" type="ORF">GCM10008101_16070</name>
</gene>
<evidence type="ECO:0000313" key="3">
    <source>
        <dbReference type="EMBL" id="GGZ62649.1"/>
    </source>
</evidence>
<dbReference type="Proteomes" id="UP000643403">
    <property type="component" value="Unassembled WGS sequence"/>
</dbReference>
<dbReference type="RefSeq" id="WP_189448522.1">
    <property type="nucleotide sequence ID" value="NZ_BMXY01000001.1"/>
</dbReference>
<feature type="compositionally biased region" description="Basic and acidic residues" evidence="1">
    <location>
        <begin position="51"/>
        <end position="62"/>
    </location>
</feature>
<feature type="compositionally biased region" description="Basic and acidic residues" evidence="1">
    <location>
        <begin position="28"/>
        <end position="37"/>
    </location>
</feature>
<feature type="region of interest" description="Disordered" evidence="1">
    <location>
        <begin position="1"/>
        <end position="86"/>
    </location>
</feature>
<dbReference type="InterPro" id="IPR051686">
    <property type="entry name" value="Lipoprotein_DolP"/>
</dbReference>
<feature type="region of interest" description="Disordered" evidence="1">
    <location>
        <begin position="153"/>
        <end position="192"/>
    </location>
</feature>
<feature type="compositionally biased region" description="Basic residues" evidence="1">
    <location>
        <begin position="69"/>
        <end position="79"/>
    </location>
</feature>
<evidence type="ECO:0000256" key="1">
    <source>
        <dbReference type="SAM" id="MobiDB-lite"/>
    </source>
</evidence>
<feature type="compositionally biased region" description="Low complexity" evidence="1">
    <location>
        <begin position="167"/>
        <end position="180"/>
    </location>
</feature>
<protein>
    <recommendedName>
        <fullName evidence="2">BON domain-containing protein</fullName>
    </recommendedName>
</protein>
<accession>A0ABQ3BZQ8</accession>
<dbReference type="PROSITE" id="PS50914">
    <property type="entry name" value="BON"/>
    <property type="match status" value="1"/>
</dbReference>